<comment type="caution">
    <text evidence="1">The sequence shown here is derived from an EMBL/GenBank/DDBJ whole genome shotgun (WGS) entry which is preliminary data.</text>
</comment>
<name>A0ABU8Z3T3_9ENTR</name>
<dbReference type="EMBL" id="JARXNH020000051">
    <property type="protein sequence ID" value="MEK0247920.1"/>
    <property type="molecule type" value="Genomic_DNA"/>
</dbReference>
<organism evidence="1 2">
    <name type="scientific">Raoultella scottii</name>
    <dbReference type="NCBI Taxonomy" id="3040937"/>
    <lineage>
        <taxon>Bacteria</taxon>
        <taxon>Pseudomonadati</taxon>
        <taxon>Pseudomonadota</taxon>
        <taxon>Gammaproteobacteria</taxon>
        <taxon>Enterobacterales</taxon>
        <taxon>Enterobacteriaceae</taxon>
        <taxon>Klebsiella/Raoultella group</taxon>
        <taxon>Raoultella</taxon>
    </lineage>
</organism>
<evidence type="ECO:0000313" key="1">
    <source>
        <dbReference type="EMBL" id="MEK0247920.1"/>
    </source>
</evidence>
<protein>
    <submittedName>
        <fullName evidence="1">Uncharacterized protein</fullName>
    </submittedName>
</protein>
<gene>
    <name evidence="1" type="ORF">QFI66_007300</name>
</gene>
<accession>A0ABU8Z3T3</accession>
<sequence length="45" mass="5281">MRLCIAVQYFMPDGSLSDDVCKGVDFYGAQRAWQGVRWRRQGEQR</sequence>
<evidence type="ECO:0000313" key="2">
    <source>
        <dbReference type="Proteomes" id="UP001334005"/>
    </source>
</evidence>
<proteinExistence type="predicted"/>
<dbReference type="Proteomes" id="UP001334005">
    <property type="component" value="Unassembled WGS sequence"/>
</dbReference>
<reference evidence="1 2" key="1">
    <citation type="submission" date="2024-03" db="EMBL/GenBank/DDBJ databases">
        <title>Two novel Raoultella species associated with bleeding cankers of broadleaf hosts, Raoultella scottia sp. nov. and Raoultella lignicola sp. nov.</title>
        <authorList>
            <person name="Brady C.L."/>
        </authorList>
    </citation>
    <scope>NUCLEOTIDE SEQUENCE [LARGE SCALE GENOMIC DNA]</scope>
    <source>
        <strain evidence="1 2">BAC 10a-01-01</strain>
    </source>
</reference>
<keyword evidence="2" id="KW-1185">Reference proteome</keyword>